<dbReference type="AlphaFoldDB" id="A0A1Q2CZX3"/>
<name>A0A1Q2CZX3_9ACTN</name>
<dbReference type="Proteomes" id="UP000188235">
    <property type="component" value="Chromosome"/>
</dbReference>
<protein>
    <submittedName>
        <fullName evidence="1">Uncharacterized protein</fullName>
    </submittedName>
</protein>
<dbReference type="EMBL" id="CP019607">
    <property type="protein sequence ID" value="AQP51655.1"/>
    <property type="molecule type" value="Genomic_DNA"/>
</dbReference>
<dbReference type="STRING" id="399497.BW733_13325"/>
<evidence type="ECO:0000313" key="2">
    <source>
        <dbReference type="Proteomes" id="UP000188235"/>
    </source>
</evidence>
<sequence>MLAHWYEEVSSTFLKLRTCAESGDWRLAFLTAANLQRSLRVDAGVPLEVELPGSYVADDLWSMVDASADLALAIEVMLERAGRPPRRFESADQLRAAG</sequence>
<proteinExistence type="predicted"/>
<gene>
    <name evidence="1" type="ORF">BW733_13325</name>
</gene>
<reference evidence="1 2" key="1">
    <citation type="journal article" date="2008" name="Int. J. Syst. Evol. Microbiol.">
        <title>Tessaracoccus flavescens sp. nov., isolated from marine sediment.</title>
        <authorList>
            <person name="Lee D.W."/>
            <person name="Lee S.D."/>
        </authorList>
    </citation>
    <scope>NUCLEOTIDE SEQUENCE [LARGE SCALE GENOMIC DNA]</scope>
    <source>
        <strain evidence="1 2">SST-39T</strain>
    </source>
</reference>
<keyword evidence="2" id="KW-1185">Reference proteome</keyword>
<organism evidence="1 2">
    <name type="scientific">Tessaracoccus flavescens</name>
    <dbReference type="NCBI Taxonomy" id="399497"/>
    <lineage>
        <taxon>Bacteria</taxon>
        <taxon>Bacillati</taxon>
        <taxon>Actinomycetota</taxon>
        <taxon>Actinomycetes</taxon>
        <taxon>Propionibacteriales</taxon>
        <taxon>Propionibacteriaceae</taxon>
        <taxon>Tessaracoccus</taxon>
    </lineage>
</organism>
<evidence type="ECO:0000313" key="1">
    <source>
        <dbReference type="EMBL" id="AQP51655.1"/>
    </source>
</evidence>
<dbReference type="KEGG" id="tfa:BW733_13325"/>
<dbReference type="RefSeq" id="WP_077351163.1">
    <property type="nucleotide sequence ID" value="NZ_CP019607.1"/>
</dbReference>
<accession>A0A1Q2CZX3</accession>